<dbReference type="SUPFAM" id="SSF89796">
    <property type="entry name" value="CoA-transferase family III (CaiB/BaiF)"/>
    <property type="match status" value="2"/>
</dbReference>
<evidence type="ECO:0000256" key="1">
    <source>
        <dbReference type="ARBA" id="ARBA00022679"/>
    </source>
</evidence>
<accession>A0ABS3M1H0</accession>
<gene>
    <name evidence="3" type="ORF">J2D73_19665</name>
</gene>
<dbReference type="InterPro" id="IPR044855">
    <property type="entry name" value="CoA-Trfase_III_dom3_sf"/>
</dbReference>
<feature type="region of interest" description="Disordered" evidence="2">
    <location>
        <begin position="764"/>
        <end position="783"/>
    </location>
</feature>
<organism evidence="3 4">
    <name type="scientific">Acetobacter sacchari</name>
    <dbReference type="NCBI Taxonomy" id="2661687"/>
    <lineage>
        <taxon>Bacteria</taxon>
        <taxon>Pseudomonadati</taxon>
        <taxon>Pseudomonadota</taxon>
        <taxon>Alphaproteobacteria</taxon>
        <taxon>Acetobacterales</taxon>
        <taxon>Acetobacteraceae</taxon>
        <taxon>Acetobacter</taxon>
    </lineage>
</organism>
<dbReference type="GO" id="GO:0016740">
    <property type="term" value="F:transferase activity"/>
    <property type="evidence" value="ECO:0007669"/>
    <property type="project" value="UniProtKB-KW"/>
</dbReference>
<dbReference type="Gene3D" id="3.30.1540.10">
    <property type="entry name" value="formyl-coa transferase, domain 3"/>
    <property type="match status" value="2"/>
</dbReference>
<evidence type="ECO:0000313" key="3">
    <source>
        <dbReference type="EMBL" id="MBO1362003.1"/>
    </source>
</evidence>
<dbReference type="EMBL" id="JAFVMF010000040">
    <property type="protein sequence ID" value="MBO1362003.1"/>
    <property type="molecule type" value="Genomic_DNA"/>
</dbReference>
<dbReference type="PANTHER" id="PTHR48228:SF6">
    <property type="entry name" value="L-CARNITINE COA-TRANSFERASE"/>
    <property type="match status" value="1"/>
</dbReference>
<dbReference type="InterPro" id="IPR003673">
    <property type="entry name" value="CoA-Trfase_fam_III"/>
</dbReference>
<keyword evidence="1 3" id="KW-0808">Transferase</keyword>
<evidence type="ECO:0000313" key="4">
    <source>
        <dbReference type="Proteomes" id="UP000664771"/>
    </source>
</evidence>
<dbReference type="Gene3D" id="3.40.50.10540">
    <property type="entry name" value="Crotonobetainyl-coa:carnitine coa-transferase, domain 1"/>
    <property type="match status" value="2"/>
</dbReference>
<sequence>MIKEASCTTDAPLAGVRVVEIVEGAMSLTGRWLADFGADVLRVDVEEDSSVTSDDGTFVTHSGVEFLAWHRGKRALRINPSAPGDKTVLTAEIGRCDILIEDGRLASLFGQDFSADAFQQANPALVVLSISDFGADSPCATWRATDPVLHALAGSLSRSGIPGRAPLLPPNALATPCAAAQAAFVTMLAFFARLNSGRGDWLDFSRLDGVAQTLDPGFGSAGSAAAGVRACDLPRGRPDARNQYPIIRCLDGFVRLCILSPRQWRGMFKWMGSPAEFADPSYEMLTTRSTSDKLTAAIGAFFMDKTRSQLEGEGQAHGVPTAAMLMPDEALDTEQNRARAVFEISSLRGHDVRLPKTPVDLDGGRMERGAAGLTHDDARAQILPQQALQTRQKSSAAPLAGLRVLDMGVIVVGAETGRLLADAGAEVVKIENPDFPDGLRQSRDGSPMSQSFASGHRNKRSLKINLRDEEGKTIFRNLIAQADVLLSNFKTGTLESLGFDEATLRSINPALVSIESAAFGRSGPKSRQMGYGPLVRAATGLSALWAYPGDPGSFSDGTTIYPDHVAARIGALAALALLVRRRRTKVGGTASIAQAEVILDHLAVAAPEPRSHLDSAGERLPWGVFSCAGEDDWCVVTVENQAQRQRLADLIGFAQSETGKSGTGDALEQALRAWLAMRSSTQAMHLLQDAGIPAGAMLTVAEMPDFEHFAARGFFREVTNPMLRTPFLVETRPVKARHLPDPDHAPAPMMGHDSEAVLREWLGSPKGSTTQHQNADDEVIENV</sequence>
<comment type="caution">
    <text evidence="3">The sequence shown here is derived from an EMBL/GenBank/DDBJ whole genome shotgun (WGS) entry which is preliminary data.</text>
</comment>
<dbReference type="RefSeq" id="WP_207884079.1">
    <property type="nucleotide sequence ID" value="NZ_JAFVMF010000040.1"/>
</dbReference>
<evidence type="ECO:0000256" key="2">
    <source>
        <dbReference type="SAM" id="MobiDB-lite"/>
    </source>
</evidence>
<dbReference type="InterPro" id="IPR023606">
    <property type="entry name" value="CoA-Trfase_III_dom_1_sf"/>
</dbReference>
<dbReference type="Pfam" id="PF02515">
    <property type="entry name" value="CoA_transf_3"/>
    <property type="match status" value="2"/>
</dbReference>
<keyword evidence="4" id="KW-1185">Reference proteome</keyword>
<name>A0ABS3M1H0_9PROT</name>
<reference evidence="3 4" key="1">
    <citation type="submission" date="2021-03" db="EMBL/GenBank/DDBJ databases">
        <title>The complete genome sequence of Acetobacter sacchari TBRC 11175.</title>
        <authorList>
            <person name="Charoenyingcharoen P."/>
            <person name="Yukphan P."/>
        </authorList>
    </citation>
    <scope>NUCLEOTIDE SEQUENCE [LARGE SCALE GENOMIC DNA]</scope>
    <source>
        <strain evidence="3 4">TBRC 11175</strain>
    </source>
</reference>
<protein>
    <submittedName>
        <fullName evidence="3">CoA transferase</fullName>
    </submittedName>
</protein>
<proteinExistence type="predicted"/>
<dbReference type="PANTHER" id="PTHR48228">
    <property type="entry name" value="SUCCINYL-COA--D-CITRAMALATE COA-TRANSFERASE"/>
    <property type="match status" value="1"/>
</dbReference>
<feature type="region of interest" description="Disordered" evidence="2">
    <location>
        <begin position="434"/>
        <end position="457"/>
    </location>
</feature>
<dbReference type="Proteomes" id="UP000664771">
    <property type="component" value="Unassembled WGS sequence"/>
</dbReference>
<dbReference type="InterPro" id="IPR050509">
    <property type="entry name" value="CoA-transferase_III"/>
</dbReference>